<dbReference type="InterPro" id="IPR044492">
    <property type="entry name" value="P_typ_ATPase_HD_dom"/>
</dbReference>
<evidence type="ECO:0000256" key="7">
    <source>
        <dbReference type="ARBA" id="ARBA00022840"/>
    </source>
</evidence>
<evidence type="ECO:0000256" key="9">
    <source>
        <dbReference type="ARBA" id="ARBA00022989"/>
    </source>
</evidence>
<dbReference type="GO" id="GO:0005524">
    <property type="term" value="F:ATP binding"/>
    <property type="evidence" value="ECO:0007669"/>
    <property type="project" value="UniProtKB-UniRule"/>
</dbReference>
<keyword evidence="10 11" id="KW-0472">Membrane</keyword>
<dbReference type="SUPFAM" id="SSF81665">
    <property type="entry name" value="Calcium ATPase, transmembrane domain M"/>
    <property type="match status" value="1"/>
</dbReference>
<dbReference type="GO" id="GO:0060003">
    <property type="term" value="P:copper ion export"/>
    <property type="evidence" value="ECO:0007669"/>
    <property type="project" value="UniProtKB-ARBA"/>
</dbReference>
<evidence type="ECO:0000313" key="14">
    <source>
        <dbReference type="EMBL" id="SFK73438.1"/>
    </source>
</evidence>
<proteinExistence type="inferred from homology"/>
<reference evidence="14 16" key="1">
    <citation type="submission" date="2016-10" db="EMBL/GenBank/DDBJ databases">
        <authorList>
            <person name="de Groot N.N."/>
        </authorList>
    </citation>
    <scope>NUCLEOTIDE SEQUENCE [LARGE SCALE GENOMIC DNA]</scope>
    <source>
        <strain evidence="14 16">DSM 381</strain>
    </source>
</reference>
<dbReference type="SUPFAM" id="SSF56784">
    <property type="entry name" value="HAD-like"/>
    <property type="match status" value="1"/>
</dbReference>
<dbReference type="GO" id="GO:0043682">
    <property type="term" value="F:P-type divalent copper transporter activity"/>
    <property type="evidence" value="ECO:0007669"/>
    <property type="project" value="TreeGrafter"/>
</dbReference>
<evidence type="ECO:0000256" key="11">
    <source>
        <dbReference type="RuleBase" id="RU362081"/>
    </source>
</evidence>
<feature type="transmembrane region" description="Helical" evidence="11">
    <location>
        <begin position="394"/>
        <end position="413"/>
    </location>
</feature>
<keyword evidence="3 11" id="KW-1003">Cell membrane</keyword>
<dbReference type="SUPFAM" id="SSF47240">
    <property type="entry name" value="Ferritin-like"/>
    <property type="match status" value="1"/>
</dbReference>
<sequence length="782" mass="82546">MNTVTGRSPAVDPVCGMPVEDTSAAPRTTYEGQPYFFCSPHCLEQFEAAPGRYVKAPARSPAGRTGQPMRAASGKERAGLAKDPVCGMLVDKASAPHSERGGRTYYFCSASCQRIFESPETELKSMRRRVTIALTGVLALAILRAGAFIGLAAGTTILTWAPIPALPWFTWGMWLFLLVTPVQFIGGWSFYKGAFNALRNLSINMDLLIALGTSVAYFYSVAVLFFPEVLPVKVDERAVYFEVSAVIIAFVLLGRYMEEIIKKHSSAAVRKLLDLKPATARVIRDGAETEIPADSVMVGETVVVRPGERIATDGLVTEGTSAVDESMLTGESMPVEKQPGARVIGGTLNRTGSFRFEATRIGAETALAQIIRMVEEAQASSAPIQRIADQVTRYFVPAVVGTAVLAFVGWWLAGNFPQGLLAFIAVLIIACPCALGIATPAALMVGVGRGAQAGILIRGGEILEKAEKLDTVVFDKTGTLTRGEPALTDVLPLGGFDRGQALRLAASLEVGSEHPLAEAILRGAREEGIEPARVQGFDSIPGHGVRGEIDGHTVLLGNRRLMEREGVALGDAETELERLQADGKTAMLLAEGGRLAAIVAVADTLKREALEAIVALRTEGIEVVMLTGDNARTAEAIGRALGIDRVIADVLPADKAKAIKALQAAGKVVAMVGDGVNDAPALATADIGIAIGSGSDVAKETGGIILVRSDVRDVVTGIRLSRATMRTIKRNLFWAFVYNSIGVPIAALGLLNPILAAAAMALSSLSVIVNSALLKRATIGSA</sequence>
<dbReference type="InterPro" id="IPR018303">
    <property type="entry name" value="ATPase_P-typ_P_site"/>
</dbReference>
<feature type="transmembrane region" description="Helical" evidence="11">
    <location>
        <begin position="203"/>
        <end position="226"/>
    </location>
</feature>
<dbReference type="PROSITE" id="PS00154">
    <property type="entry name" value="ATPASE_E1_E2"/>
    <property type="match status" value="1"/>
</dbReference>
<comment type="similarity">
    <text evidence="2 11">Belongs to the cation transport ATPase (P-type) (TC 3.A.3) family. Type IB subfamily.</text>
</comment>
<feature type="transmembrane region" description="Helical" evidence="11">
    <location>
        <begin position="132"/>
        <end position="159"/>
    </location>
</feature>
<dbReference type="GO" id="GO:0016887">
    <property type="term" value="F:ATP hydrolysis activity"/>
    <property type="evidence" value="ECO:0007669"/>
    <property type="project" value="InterPro"/>
</dbReference>
<feature type="domain" description="TRASH" evidence="12">
    <location>
        <begin position="12"/>
        <end position="50"/>
    </location>
</feature>
<feature type="transmembrane region" description="Helical" evidence="11">
    <location>
        <begin position="731"/>
        <end position="748"/>
    </location>
</feature>
<dbReference type="InterPro" id="IPR009078">
    <property type="entry name" value="Ferritin-like_SF"/>
</dbReference>
<evidence type="ECO:0000256" key="1">
    <source>
        <dbReference type="ARBA" id="ARBA00004651"/>
    </source>
</evidence>
<name>A0A1I4BXA5_9GAMM</name>
<dbReference type="GO" id="GO:0005886">
    <property type="term" value="C:plasma membrane"/>
    <property type="evidence" value="ECO:0007669"/>
    <property type="project" value="UniProtKB-SubCell"/>
</dbReference>
<keyword evidence="9 11" id="KW-1133">Transmembrane helix</keyword>
<dbReference type="EMBL" id="FOKJ01000042">
    <property type="protein sequence ID" value="SFB40001.1"/>
    <property type="molecule type" value="Genomic_DNA"/>
</dbReference>
<evidence type="ECO:0000256" key="4">
    <source>
        <dbReference type="ARBA" id="ARBA00022692"/>
    </source>
</evidence>
<comment type="subcellular location">
    <subcellularLocation>
        <location evidence="1">Cell membrane</location>
        <topology evidence="1">Multi-pass membrane protein</topology>
    </subcellularLocation>
</comment>
<dbReference type="EMBL" id="FOSX01000020">
    <property type="protein sequence ID" value="SFK73438.1"/>
    <property type="molecule type" value="Genomic_DNA"/>
</dbReference>
<evidence type="ECO:0000313" key="15">
    <source>
        <dbReference type="Proteomes" id="UP000198861"/>
    </source>
</evidence>
<evidence type="ECO:0000259" key="12">
    <source>
        <dbReference type="SMART" id="SM00746"/>
    </source>
</evidence>
<reference evidence="13 15" key="2">
    <citation type="submission" date="2016-10" db="EMBL/GenBank/DDBJ databases">
        <authorList>
            <person name="Varghese N."/>
            <person name="Submissions S."/>
        </authorList>
    </citation>
    <scope>NUCLEOTIDE SEQUENCE [LARGE SCALE GENOMIC DNA]</scope>
    <source>
        <strain evidence="13 15">DSM 282</strain>
    </source>
</reference>
<gene>
    <name evidence="13" type="ORF">SAMN04244571_02598</name>
    <name evidence="14" type="ORF">SAMN04244574_01692</name>
</gene>
<dbReference type="GO" id="GO:0016491">
    <property type="term" value="F:oxidoreductase activity"/>
    <property type="evidence" value="ECO:0007669"/>
    <property type="project" value="InterPro"/>
</dbReference>
<dbReference type="SMART" id="SM00746">
    <property type="entry name" value="TRASH"/>
    <property type="match status" value="2"/>
</dbReference>
<dbReference type="PRINTS" id="PR00942">
    <property type="entry name" value="CUATPASEI"/>
</dbReference>
<feature type="transmembrane region" description="Helical" evidence="11">
    <location>
        <begin position="171"/>
        <end position="191"/>
    </location>
</feature>
<keyword evidence="15" id="KW-1185">Reference proteome</keyword>
<evidence type="ECO:0000256" key="10">
    <source>
        <dbReference type="ARBA" id="ARBA00023136"/>
    </source>
</evidence>
<dbReference type="InterPro" id="IPR001757">
    <property type="entry name" value="P_typ_ATPase"/>
</dbReference>
<dbReference type="Proteomes" id="UP000198861">
    <property type="component" value="Unassembled WGS sequence"/>
</dbReference>
<keyword evidence="7 11" id="KW-0067">ATP-binding</keyword>
<dbReference type="InterPro" id="IPR011017">
    <property type="entry name" value="TRASH_dom"/>
</dbReference>
<keyword evidence="8" id="KW-1278">Translocase</keyword>
<keyword evidence="4 11" id="KW-0812">Transmembrane</keyword>
<dbReference type="InterPro" id="IPR008250">
    <property type="entry name" value="ATPase_P-typ_transduc_dom_A_sf"/>
</dbReference>
<organism evidence="14 16">
    <name type="scientific">Azotobacter beijerinckii</name>
    <dbReference type="NCBI Taxonomy" id="170623"/>
    <lineage>
        <taxon>Bacteria</taxon>
        <taxon>Pseudomonadati</taxon>
        <taxon>Pseudomonadota</taxon>
        <taxon>Gammaproteobacteria</taxon>
        <taxon>Pseudomonadales</taxon>
        <taxon>Pseudomonadaceae</taxon>
        <taxon>Azotobacter</taxon>
    </lineage>
</organism>
<dbReference type="CDD" id="cd02094">
    <property type="entry name" value="P-type_ATPase_Cu-like"/>
    <property type="match status" value="1"/>
</dbReference>
<dbReference type="PANTHER" id="PTHR43520">
    <property type="entry name" value="ATP7, ISOFORM B"/>
    <property type="match status" value="1"/>
</dbReference>
<dbReference type="GO" id="GO:0055070">
    <property type="term" value="P:copper ion homeostasis"/>
    <property type="evidence" value="ECO:0007669"/>
    <property type="project" value="TreeGrafter"/>
</dbReference>
<dbReference type="PANTHER" id="PTHR43520:SF8">
    <property type="entry name" value="P-TYPE CU(+) TRANSPORTER"/>
    <property type="match status" value="1"/>
</dbReference>
<dbReference type="Gene3D" id="1.10.620.20">
    <property type="entry name" value="Ribonucleotide Reductase, subunit A"/>
    <property type="match status" value="1"/>
</dbReference>
<dbReference type="NCBIfam" id="TIGR01525">
    <property type="entry name" value="ATPase-IB_hvy"/>
    <property type="match status" value="1"/>
</dbReference>
<dbReference type="InterPro" id="IPR023214">
    <property type="entry name" value="HAD_sf"/>
</dbReference>
<dbReference type="InterPro" id="IPR027256">
    <property type="entry name" value="P-typ_ATPase_IB"/>
</dbReference>
<dbReference type="SFLD" id="SFLDF00027">
    <property type="entry name" value="p-type_atpase"/>
    <property type="match status" value="1"/>
</dbReference>
<dbReference type="Gene3D" id="3.40.1110.10">
    <property type="entry name" value="Calcium-transporting ATPase, cytoplasmic domain N"/>
    <property type="match status" value="1"/>
</dbReference>
<feature type="transmembrane region" description="Helical" evidence="11">
    <location>
        <begin position="238"/>
        <end position="256"/>
    </location>
</feature>
<feature type="transmembrane region" description="Helical" evidence="11">
    <location>
        <begin position="754"/>
        <end position="774"/>
    </location>
</feature>
<protein>
    <submittedName>
        <fullName evidence="14">Cu+-exporting ATPase</fullName>
    </submittedName>
</protein>
<dbReference type="GO" id="GO:0005507">
    <property type="term" value="F:copper ion binding"/>
    <property type="evidence" value="ECO:0007669"/>
    <property type="project" value="TreeGrafter"/>
</dbReference>
<dbReference type="Pfam" id="PF00122">
    <property type="entry name" value="E1-E2_ATPase"/>
    <property type="match status" value="1"/>
</dbReference>
<dbReference type="InterPro" id="IPR012348">
    <property type="entry name" value="RNR-like"/>
</dbReference>
<feature type="transmembrane region" description="Helical" evidence="11">
    <location>
        <begin position="419"/>
        <end position="448"/>
    </location>
</feature>
<dbReference type="SUPFAM" id="SSF81653">
    <property type="entry name" value="Calcium ATPase, transduction domain A"/>
    <property type="match status" value="1"/>
</dbReference>
<evidence type="ECO:0000256" key="8">
    <source>
        <dbReference type="ARBA" id="ARBA00022967"/>
    </source>
</evidence>
<dbReference type="Gene3D" id="2.70.150.10">
    <property type="entry name" value="Calcium-transporting ATPase, cytoplasmic transduction domain A"/>
    <property type="match status" value="1"/>
</dbReference>
<dbReference type="PRINTS" id="PR00943">
    <property type="entry name" value="CUATPASE"/>
</dbReference>
<feature type="domain" description="TRASH" evidence="12">
    <location>
        <begin position="83"/>
        <end position="120"/>
    </location>
</feature>
<dbReference type="InterPro" id="IPR007029">
    <property type="entry name" value="YHS_dom"/>
</dbReference>
<dbReference type="Proteomes" id="UP000199579">
    <property type="component" value="Unassembled WGS sequence"/>
</dbReference>
<dbReference type="AlphaFoldDB" id="A0A1I4BXA5"/>
<evidence type="ECO:0000256" key="6">
    <source>
        <dbReference type="ARBA" id="ARBA00022741"/>
    </source>
</evidence>
<dbReference type="InterPro" id="IPR023298">
    <property type="entry name" value="ATPase_P-typ_TM_dom_sf"/>
</dbReference>
<dbReference type="Pfam" id="PF00702">
    <property type="entry name" value="Hydrolase"/>
    <property type="match status" value="1"/>
</dbReference>
<evidence type="ECO:0000256" key="3">
    <source>
        <dbReference type="ARBA" id="ARBA00022475"/>
    </source>
</evidence>
<dbReference type="RefSeq" id="WP_090938286.1">
    <property type="nucleotide sequence ID" value="NZ_FOKJ01000042.1"/>
</dbReference>
<keyword evidence="5 11" id="KW-0479">Metal-binding</keyword>
<evidence type="ECO:0000313" key="16">
    <source>
        <dbReference type="Proteomes" id="UP000199579"/>
    </source>
</evidence>
<dbReference type="Gene3D" id="3.40.50.1000">
    <property type="entry name" value="HAD superfamily/HAD-like"/>
    <property type="match status" value="1"/>
</dbReference>
<dbReference type="Pfam" id="PF04945">
    <property type="entry name" value="YHS"/>
    <property type="match status" value="2"/>
</dbReference>
<dbReference type="InterPro" id="IPR059000">
    <property type="entry name" value="ATPase_P-type_domA"/>
</dbReference>
<evidence type="ECO:0000256" key="5">
    <source>
        <dbReference type="ARBA" id="ARBA00022723"/>
    </source>
</evidence>
<dbReference type="SFLD" id="SFLDS00003">
    <property type="entry name" value="Haloacid_Dehalogenase"/>
    <property type="match status" value="1"/>
</dbReference>
<dbReference type="InterPro" id="IPR036412">
    <property type="entry name" value="HAD-like_sf"/>
</dbReference>
<evidence type="ECO:0000256" key="2">
    <source>
        <dbReference type="ARBA" id="ARBA00006024"/>
    </source>
</evidence>
<dbReference type="InterPro" id="IPR023299">
    <property type="entry name" value="ATPase_P-typ_cyto_dom_N"/>
</dbReference>
<dbReference type="NCBIfam" id="TIGR01511">
    <property type="entry name" value="ATPase-IB1_Cu"/>
    <property type="match status" value="1"/>
</dbReference>
<dbReference type="NCBIfam" id="TIGR01494">
    <property type="entry name" value="ATPase_P-type"/>
    <property type="match status" value="1"/>
</dbReference>
<dbReference type="PRINTS" id="PR00119">
    <property type="entry name" value="CATATPASE"/>
</dbReference>
<keyword evidence="6 11" id="KW-0547">Nucleotide-binding</keyword>
<accession>A0A1I4BXA5</accession>
<evidence type="ECO:0000313" key="13">
    <source>
        <dbReference type="EMBL" id="SFB40001.1"/>
    </source>
</evidence>
<dbReference type="SFLD" id="SFLDG00002">
    <property type="entry name" value="C1.7:_P-type_atpase_like"/>
    <property type="match status" value="1"/>
</dbReference>
<dbReference type="FunFam" id="2.70.150.10:FF:000020">
    <property type="entry name" value="Copper-exporting P-type ATPase A"/>
    <property type="match status" value="1"/>
</dbReference>